<proteinExistence type="predicted"/>
<comment type="caution">
    <text evidence="1">The sequence shown here is derived from an EMBL/GenBank/DDBJ whole genome shotgun (WGS) entry which is preliminary data.</text>
</comment>
<dbReference type="Proteomes" id="UP001057402">
    <property type="component" value="Chromosome 10"/>
</dbReference>
<keyword evidence="2" id="KW-1185">Reference proteome</keyword>
<protein>
    <submittedName>
        <fullName evidence="1">Uncharacterized protein</fullName>
    </submittedName>
</protein>
<name>A0ACB9MA19_9MYRT</name>
<evidence type="ECO:0000313" key="2">
    <source>
        <dbReference type="Proteomes" id="UP001057402"/>
    </source>
</evidence>
<organism evidence="1 2">
    <name type="scientific">Melastoma candidum</name>
    <dbReference type="NCBI Taxonomy" id="119954"/>
    <lineage>
        <taxon>Eukaryota</taxon>
        <taxon>Viridiplantae</taxon>
        <taxon>Streptophyta</taxon>
        <taxon>Embryophyta</taxon>
        <taxon>Tracheophyta</taxon>
        <taxon>Spermatophyta</taxon>
        <taxon>Magnoliopsida</taxon>
        <taxon>eudicotyledons</taxon>
        <taxon>Gunneridae</taxon>
        <taxon>Pentapetalae</taxon>
        <taxon>rosids</taxon>
        <taxon>malvids</taxon>
        <taxon>Myrtales</taxon>
        <taxon>Melastomataceae</taxon>
        <taxon>Melastomatoideae</taxon>
        <taxon>Melastomateae</taxon>
        <taxon>Melastoma</taxon>
    </lineage>
</organism>
<dbReference type="EMBL" id="CM042889">
    <property type="protein sequence ID" value="KAI4320312.1"/>
    <property type="molecule type" value="Genomic_DNA"/>
</dbReference>
<sequence>MELRHEHGACLGRLRHISEDIASLRAENNRLRSANARLLEILAGYPGGGVFPNYGLTSAAGYNHQRYREGERPGPWHKSVSVRSRMDPAASSGQSRESLLIPSRGNIVPLDVAGGGGGVARSRGTRVDQVGRDQNVPSRWPVRPRAVRAPSRAPGVL</sequence>
<accession>A0ACB9MA19</accession>
<gene>
    <name evidence="1" type="ORF">MLD38_033808</name>
</gene>
<evidence type="ECO:0000313" key="1">
    <source>
        <dbReference type="EMBL" id="KAI4320312.1"/>
    </source>
</evidence>
<reference evidence="2" key="1">
    <citation type="journal article" date="2023" name="Front. Plant Sci.">
        <title>Chromosomal-level genome assembly of Melastoma candidum provides insights into trichome evolution.</title>
        <authorList>
            <person name="Zhong Y."/>
            <person name="Wu W."/>
            <person name="Sun C."/>
            <person name="Zou P."/>
            <person name="Liu Y."/>
            <person name="Dai S."/>
            <person name="Zhou R."/>
        </authorList>
    </citation>
    <scope>NUCLEOTIDE SEQUENCE [LARGE SCALE GENOMIC DNA]</scope>
</reference>